<dbReference type="InterPro" id="IPR051795">
    <property type="entry name" value="Glycosyl_Hydrlase_43"/>
</dbReference>
<organism evidence="9 10">
    <name type="scientific">Talaromyces rugulosus</name>
    <name type="common">Penicillium rugulosum</name>
    <dbReference type="NCBI Taxonomy" id="121627"/>
    <lineage>
        <taxon>Eukaryota</taxon>
        <taxon>Fungi</taxon>
        <taxon>Dikarya</taxon>
        <taxon>Ascomycota</taxon>
        <taxon>Pezizomycotina</taxon>
        <taxon>Eurotiomycetes</taxon>
        <taxon>Eurotiomycetidae</taxon>
        <taxon>Eurotiales</taxon>
        <taxon>Trichocomaceae</taxon>
        <taxon>Talaromyces</taxon>
        <taxon>Talaromyces sect. Islandici</taxon>
    </lineage>
</organism>
<dbReference type="Gene3D" id="2.60.120.200">
    <property type="match status" value="1"/>
</dbReference>
<evidence type="ECO:0000256" key="6">
    <source>
        <dbReference type="PIRSR" id="PIRSR606710-2"/>
    </source>
</evidence>
<proteinExistence type="inferred from homology"/>
<evidence type="ECO:0000313" key="9">
    <source>
        <dbReference type="EMBL" id="QKX54436.1"/>
    </source>
</evidence>
<keyword evidence="3 7" id="KW-0378">Hydrolase</keyword>
<dbReference type="Pfam" id="PF04616">
    <property type="entry name" value="Glyco_hydro_43"/>
    <property type="match status" value="1"/>
</dbReference>
<dbReference type="InterPro" id="IPR006710">
    <property type="entry name" value="Glyco_hydro_43"/>
</dbReference>
<sequence length="550" mass="62423">MGPHHVAKSYTNPIISGFNADPSIIRVNRDFFLVTSSFEYFPGVPIYHSTDLVSWKLIGHALTRTSQLQIHTPEPGGGVWAATLRFHDGFFYVVAASFEHYRPQNDDRVWPLGFYVKTNNIWDSTSWSDPVYFDEVGFDQDLFWDDDGTVYLSQTRRKQHRTPGAQLKDFAIHICTVDLETGASTTLEPRLIRDSSSGVSEGSHIIKRGKYYYLFTAEGGTESGHSEWVSRSEEGPFGPWVTGPDNPLCHNGANDDVQNVGHADLVEDLDGNWWAVLLGVRPVNKNDGTWELSVFGRETFLVSVDWVDDWPVLNNGQKISLQSSSQAYWQEQSSVIWEDDFSKPNLQLGWYRKNTPRKQDFSLTARPGYLRLFGGPYTLRDPSCPTLFLQKQTERFCTWETRLSFFPFSESTEAGTVVWMDYFTHGTIGIRLQESITGPPQRIIRFSPPAGSGAEIIERRLESLRSDVILQVVCGDRYQFSFRETMDSNDLQESHVEKMVWIGDVANDVMTRPPPIGAQFTGVMLGLYAFGEHHPSHTPADFHHANITKR</sequence>
<dbReference type="RefSeq" id="XP_035340615.1">
    <property type="nucleotide sequence ID" value="XM_035484722.1"/>
</dbReference>
<dbReference type="GO" id="GO:0005975">
    <property type="term" value="P:carbohydrate metabolic process"/>
    <property type="evidence" value="ECO:0007669"/>
    <property type="project" value="InterPro"/>
</dbReference>
<keyword evidence="10" id="KW-1185">Reference proteome</keyword>
<name>A0A7H8QKK5_TALRU</name>
<protein>
    <recommendedName>
        <fullName evidence="8">Beta-xylosidase C-terminal Concanavalin A-like domain-containing protein</fullName>
    </recommendedName>
</protein>
<keyword evidence="4 7" id="KW-0326">Glycosidase</keyword>
<feature type="active site" description="Proton acceptor" evidence="5">
    <location>
        <position position="21"/>
    </location>
</feature>
<dbReference type="InterPro" id="IPR041542">
    <property type="entry name" value="GH43_C2"/>
</dbReference>
<dbReference type="KEGG" id="trg:TRUGW13939_01522"/>
<dbReference type="EMBL" id="CP055898">
    <property type="protein sequence ID" value="QKX54436.1"/>
    <property type="molecule type" value="Genomic_DNA"/>
</dbReference>
<feature type="active site" description="Proton donor" evidence="5">
    <location>
        <position position="201"/>
    </location>
</feature>
<comment type="similarity">
    <text evidence="1 7">Belongs to the glycosyl hydrolase 43 family.</text>
</comment>
<dbReference type="Proteomes" id="UP000509510">
    <property type="component" value="Chromosome I"/>
</dbReference>
<evidence type="ECO:0000259" key="8">
    <source>
        <dbReference type="Pfam" id="PF17851"/>
    </source>
</evidence>
<evidence type="ECO:0000256" key="7">
    <source>
        <dbReference type="RuleBase" id="RU361187"/>
    </source>
</evidence>
<dbReference type="Pfam" id="PF17851">
    <property type="entry name" value="GH43_C2"/>
    <property type="match status" value="1"/>
</dbReference>
<dbReference type="AlphaFoldDB" id="A0A7H8QKK5"/>
<evidence type="ECO:0000256" key="4">
    <source>
        <dbReference type="ARBA" id="ARBA00023295"/>
    </source>
</evidence>
<evidence type="ECO:0000256" key="2">
    <source>
        <dbReference type="ARBA" id="ARBA00022729"/>
    </source>
</evidence>
<evidence type="ECO:0000256" key="5">
    <source>
        <dbReference type="PIRSR" id="PIRSR606710-1"/>
    </source>
</evidence>
<feature type="domain" description="Beta-xylosidase C-terminal Concanavalin A-like" evidence="8">
    <location>
        <begin position="339"/>
        <end position="545"/>
    </location>
</feature>
<dbReference type="InterPro" id="IPR013320">
    <property type="entry name" value="ConA-like_dom_sf"/>
</dbReference>
<dbReference type="GO" id="GO:0004553">
    <property type="term" value="F:hydrolase activity, hydrolyzing O-glycosyl compounds"/>
    <property type="evidence" value="ECO:0007669"/>
    <property type="project" value="InterPro"/>
</dbReference>
<dbReference type="OrthoDB" id="2139957at2759"/>
<dbReference type="CDD" id="cd18617">
    <property type="entry name" value="GH43_XynB-like"/>
    <property type="match status" value="1"/>
</dbReference>
<dbReference type="SUPFAM" id="SSF49899">
    <property type="entry name" value="Concanavalin A-like lectins/glucanases"/>
    <property type="match status" value="1"/>
</dbReference>
<gene>
    <name evidence="9" type="ORF">TRUGW13939_01522</name>
</gene>
<reference evidence="10" key="1">
    <citation type="submission" date="2020-06" db="EMBL/GenBank/DDBJ databases">
        <title>A chromosome-scale genome assembly of Talaromyces rugulosus W13939.</title>
        <authorList>
            <person name="Wang B."/>
            <person name="Guo L."/>
            <person name="Ye K."/>
            <person name="Wang L."/>
        </authorList>
    </citation>
    <scope>NUCLEOTIDE SEQUENCE [LARGE SCALE GENOMIC DNA]</scope>
    <source>
        <strain evidence="10">W13939</strain>
    </source>
</reference>
<dbReference type="PANTHER" id="PTHR42812:SF16">
    <property type="entry name" value="HYDROLASE, PUTATIVE (AFU_ORTHOLOGUE AFUA_7G06110)-RELATED"/>
    <property type="match status" value="1"/>
</dbReference>
<dbReference type="InterPro" id="IPR023296">
    <property type="entry name" value="Glyco_hydro_beta-prop_sf"/>
</dbReference>
<evidence type="ECO:0000256" key="1">
    <source>
        <dbReference type="ARBA" id="ARBA00009865"/>
    </source>
</evidence>
<dbReference type="Gene3D" id="2.115.10.20">
    <property type="entry name" value="Glycosyl hydrolase domain, family 43"/>
    <property type="match status" value="1"/>
</dbReference>
<keyword evidence="2" id="KW-0732">Signal</keyword>
<evidence type="ECO:0000313" key="10">
    <source>
        <dbReference type="Proteomes" id="UP000509510"/>
    </source>
</evidence>
<dbReference type="PANTHER" id="PTHR42812">
    <property type="entry name" value="BETA-XYLOSIDASE"/>
    <property type="match status" value="1"/>
</dbReference>
<accession>A0A7H8QKK5</accession>
<dbReference type="GeneID" id="55989033"/>
<dbReference type="SUPFAM" id="SSF75005">
    <property type="entry name" value="Arabinanase/levansucrase/invertase"/>
    <property type="match status" value="1"/>
</dbReference>
<feature type="site" description="Important for catalytic activity, responsible for pKa modulation of the active site Glu and correct orientation of both the proton donor and substrate" evidence="6">
    <location>
        <position position="139"/>
    </location>
</feature>
<evidence type="ECO:0000256" key="3">
    <source>
        <dbReference type="ARBA" id="ARBA00022801"/>
    </source>
</evidence>